<evidence type="ECO:0000256" key="2">
    <source>
        <dbReference type="ARBA" id="ARBA00022448"/>
    </source>
</evidence>
<dbReference type="Gene3D" id="1.20.1560.10">
    <property type="entry name" value="ABC transporter type 1, transmembrane domain"/>
    <property type="match status" value="1"/>
</dbReference>
<dbReference type="GO" id="GO:0140359">
    <property type="term" value="F:ABC-type transporter activity"/>
    <property type="evidence" value="ECO:0007669"/>
    <property type="project" value="InterPro"/>
</dbReference>
<dbReference type="PROSITE" id="PS50893">
    <property type="entry name" value="ABC_TRANSPORTER_2"/>
    <property type="match status" value="1"/>
</dbReference>
<evidence type="ECO:0000259" key="10">
    <source>
        <dbReference type="PROSITE" id="PS50929"/>
    </source>
</evidence>
<dbReference type="InterPro" id="IPR036640">
    <property type="entry name" value="ABC1_TM_sf"/>
</dbReference>
<keyword evidence="4" id="KW-0547">Nucleotide-binding</keyword>
<dbReference type="InterPro" id="IPR017871">
    <property type="entry name" value="ABC_transporter-like_CS"/>
</dbReference>
<dbReference type="SUPFAM" id="SSF90123">
    <property type="entry name" value="ABC transporter transmembrane region"/>
    <property type="match status" value="1"/>
</dbReference>
<dbReference type="PROSITE" id="PS50929">
    <property type="entry name" value="ABC_TM1F"/>
    <property type="match status" value="1"/>
</dbReference>
<dbReference type="CDD" id="cd03223">
    <property type="entry name" value="ABCD_peroxisomal_ALDP"/>
    <property type="match status" value="1"/>
</dbReference>
<evidence type="ECO:0000313" key="11">
    <source>
        <dbReference type="EMBL" id="SMB79508.1"/>
    </source>
</evidence>
<dbReference type="Pfam" id="PF06472">
    <property type="entry name" value="ABC_membrane_2"/>
    <property type="match status" value="1"/>
</dbReference>
<keyword evidence="12" id="KW-1185">Reference proteome</keyword>
<dbReference type="STRING" id="1122938.SAMN05660772_00395"/>
<feature type="transmembrane region" description="Helical" evidence="8">
    <location>
        <begin position="150"/>
        <end position="169"/>
    </location>
</feature>
<keyword evidence="7 8" id="KW-0472">Membrane</keyword>
<evidence type="ECO:0000256" key="4">
    <source>
        <dbReference type="ARBA" id="ARBA00022741"/>
    </source>
</evidence>
<dbReference type="InterPro" id="IPR011527">
    <property type="entry name" value="ABC1_TM_dom"/>
</dbReference>
<dbReference type="Gene3D" id="3.40.50.300">
    <property type="entry name" value="P-loop containing nucleotide triphosphate hydrolases"/>
    <property type="match status" value="1"/>
</dbReference>
<organism evidence="11 12">
    <name type="scientific">Pasteurella testudinis DSM 23072</name>
    <dbReference type="NCBI Taxonomy" id="1122938"/>
    <lineage>
        <taxon>Bacteria</taxon>
        <taxon>Pseudomonadati</taxon>
        <taxon>Pseudomonadota</taxon>
        <taxon>Gammaproteobacteria</taxon>
        <taxon>Pasteurellales</taxon>
        <taxon>Pasteurellaceae</taxon>
        <taxon>Pasteurella</taxon>
    </lineage>
</organism>
<evidence type="ECO:0000313" key="12">
    <source>
        <dbReference type="Proteomes" id="UP000192408"/>
    </source>
</evidence>
<dbReference type="SMART" id="SM00382">
    <property type="entry name" value="AAA"/>
    <property type="match status" value="1"/>
</dbReference>
<dbReference type="EMBL" id="FWWV01000002">
    <property type="protein sequence ID" value="SMB79508.1"/>
    <property type="molecule type" value="Genomic_DNA"/>
</dbReference>
<keyword evidence="6 8" id="KW-1133">Transmembrane helix</keyword>
<feature type="transmembrane region" description="Helical" evidence="8">
    <location>
        <begin position="77"/>
        <end position="94"/>
    </location>
</feature>
<dbReference type="GO" id="GO:0005524">
    <property type="term" value="F:ATP binding"/>
    <property type="evidence" value="ECO:0007669"/>
    <property type="project" value="UniProtKB-KW"/>
</dbReference>
<protein>
    <submittedName>
        <fullName evidence="11">Putative ATP-binding cassette transporter</fullName>
    </submittedName>
</protein>
<keyword evidence="3 8" id="KW-0812">Transmembrane</keyword>
<dbReference type="PANTHER" id="PTHR11384:SF59">
    <property type="entry name" value="LYSOSOMAL COBALAMIN TRANSPORTER ABCD4"/>
    <property type="match status" value="1"/>
</dbReference>
<feature type="transmembrane region" description="Helical" evidence="8">
    <location>
        <begin position="189"/>
        <end position="209"/>
    </location>
</feature>
<name>A0A1W1UEH9_9PAST</name>
<feature type="transmembrane region" description="Helical" evidence="8">
    <location>
        <begin position="313"/>
        <end position="331"/>
    </location>
</feature>
<evidence type="ECO:0000256" key="7">
    <source>
        <dbReference type="ARBA" id="ARBA00023136"/>
    </source>
</evidence>
<evidence type="ECO:0000256" key="6">
    <source>
        <dbReference type="ARBA" id="ARBA00022989"/>
    </source>
</evidence>
<dbReference type="Pfam" id="PF00005">
    <property type="entry name" value="ABC_tran"/>
    <property type="match status" value="1"/>
</dbReference>
<dbReference type="Proteomes" id="UP000192408">
    <property type="component" value="Unassembled WGS sequence"/>
</dbReference>
<dbReference type="PROSITE" id="PS00211">
    <property type="entry name" value="ABC_TRANSPORTER_1"/>
    <property type="match status" value="1"/>
</dbReference>
<dbReference type="GO" id="GO:0016887">
    <property type="term" value="F:ATP hydrolysis activity"/>
    <property type="evidence" value="ECO:0007669"/>
    <property type="project" value="InterPro"/>
</dbReference>
<comment type="subcellular location">
    <subcellularLocation>
        <location evidence="1">Cell membrane</location>
        <topology evidence="1">Multi-pass membrane protein</topology>
    </subcellularLocation>
</comment>
<evidence type="ECO:0000259" key="9">
    <source>
        <dbReference type="PROSITE" id="PS50893"/>
    </source>
</evidence>
<keyword evidence="2" id="KW-0813">Transport</keyword>
<keyword evidence="5 11" id="KW-0067">ATP-binding</keyword>
<evidence type="ECO:0000256" key="3">
    <source>
        <dbReference type="ARBA" id="ARBA00022692"/>
    </source>
</evidence>
<dbReference type="InterPro" id="IPR050835">
    <property type="entry name" value="ABC_transporter_sub-D"/>
</dbReference>
<feature type="transmembrane region" description="Helical" evidence="8">
    <location>
        <begin position="287"/>
        <end position="307"/>
    </location>
</feature>
<feature type="domain" description="ABC transmembrane type-1" evidence="10">
    <location>
        <begin position="36"/>
        <end position="333"/>
    </location>
</feature>
<dbReference type="PANTHER" id="PTHR11384">
    <property type="entry name" value="ATP-BINDING CASSETTE, SUB-FAMILY D MEMBER"/>
    <property type="match status" value="1"/>
</dbReference>
<sequence length="563" mass="65639">MKWKSIMKQFFVRLFVLCKPFWGKKSNWLAWLLLGLVIAIGSVIAWINIQINEWSKVFYDTLTALETEKIYLLLQEYSLYLLIFIVINVYRTWLRKLLIIRWREAMTERFVNQWLSDRIFYKLAQRKKMDNPDQRIAEDIRIFIEYSIELTVSFLFNMIQLYSFLMILWGLSGAPEFTFFGHTFVIKGYLVWVALIYSVLGTAITHLIGRKLHTLNYHQQVFEANFRSGLIRKQDNAEQIALYRGEQVERITLKNEFRQIVQNWRLLMNRERNLGFFTVGYDRFANLLPVIFSIPLLLAKIITFGGIMQIRSAFSVVINALSWFIFAYSILPKWSAAISRLSQLKEEMDALQAGRPTAAQPTELAIDTERLSVFTPQNNVLLRDLSLKIQANQWIHLQGKSGLGKSTLLRVLSGIWDYYQGDYKQPDKTTLLVPQRSYFSGGNLADVLSYPEVNRYTIDELNQVLALVGLNAWQNRLEEIHNWQTLFSGGEQQRVAFARVLLNKPELLYLDEATSNLDETTAQDLMRLIKARLPNTTVVYISHQQTLQQFADHSVDLSVYAFD</sequence>
<gene>
    <name evidence="11" type="ORF">SAMN05660772_00395</name>
</gene>
<dbReference type="InterPro" id="IPR027417">
    <property type="entry name" value="P-loop_NTPase"/>
</dbReference>
<dbReference type="InterPro" id="IPR003593">
    <property type="entry name" value="AAA+_ATPase"/>
</dbReference>
<evidence type="ECO:0000256" key="1">
    <source>
        <dbReference type="ARBA" id="ARBA00004651"/>
    </source>
</evidence>
<dbReference type="InterPro" id="IPR003439">
    <property type="entry name" value="ABC_transporter-like_ATP-bd"/>
</dbReference>
<accession>A0A1W1UEH9</accession>
<dbReference type="AlphaFoldDB" id="A0A1W1UEH9"/>
<evidence type="ECO:0000256" key="8">
    <source>
        <dbReference type="SAM" id="Phobius"/>
    </source>
</evidence>
<reference evidence="12" key="1">
    <citation type="submission" date="2017-04" db="EMBL/GenBank/DDBJ databases">
        <authorList>
            <person name="Varghese N."/>
            <person name="Submissions S."/>
        </authorList>
    </citation>
    <scope>NUCLEOTIDE SEQUENCE [LARGE SCALE GENOMIC DNA]</scope>
    <source>
        <strain evidence="12">DSM 23072</strain>
    </source>
</reference>
<proteinExistence type="predicted"/>
<dbReference type="GO" id="GO:0005886">
    <property type="term" value="C:plasma membrane"/>
    <property type="evidence" value="ECO:0007669"/>
    <property type="project" value="UniProtKB-SubCell"/>
</dbReference>
<dbReference type="SUPFAM" id="SSF52540">
    <property type="entry name" value="P-loop containing nucleoside triphosphate hydrolases"/>
    <property type="match status" value="1"/>
</dbReference>
<evidence type="ECO:0000256" key="5">
    <source>
        <dbReference type="ARBA" id="ARBA00022840"/>
    </source>
</evidence>
<feature type="domain" description="ABC transporter" evidence="9">
    <location>
        <begin position="366"/>
        <end position="563"/>
    </location>
</feature>